<feature type="modified residue" description="O-(pantetheine 4'-phosphoryl)serine" evidence="7">
    <location>
        <position position="43"/>
    </location>
</feature>
<name>A0A0D8FWQ1_9ACTN</name>
<comment type="function">
    <text evidence="7">Carrier of the growing fatty acid chain in fatty acid biosynthesis.</text>
</comment>
<dbReference type="RefSeq" id="WP_035388756.1">
    <property type="nucleotide sequence ID" value="NZ_JQKF01000004.1"/>
</dbReference>
<dbReference type="GeneID" id="78372091"/>
<dbReference type="InterPro" id="IPR003231">
    <property type="entry name" value="ACP"/>
</dbReference>
<dbReference type="OrthoDB" id="9804551at2"/>
<dbReference type="GO" id="GO:0009245">
    <property type="term" value="P:lipid A biosynthetic process"/>
    <property type="evidence" value="ECO:0007669"/>
    <property type="project" value="TreeGrafter"/>
</dbReference>
<dbReference type="EMBL" id="JXUW01000005">
    <property type="protein sequence ID" value="KJE77364.1"/>
    <property type="molecule type" value="Genomic_DNA"/>
</dbReference>
<feature type="domain" description="Carrier" evidence="8">
    <location>
        <begin position="5"/>
        <end position="88"/>
    </location>
</feature>
<evidence type="ECO:0000313" key="9">
    <source>
        <dbReference type="EMBL" id="KJE77364.1"/>
    </source>
</evidence>
<evidence type="ECO:0000256" key="2">
    <source>
        <dbReference type="ARBA" id="ARBA00022516"/>
    </source>
</evidence>
<dbReference type="Pfam" id="PF00550">
    <property type="entry name" value="PP-binding"/>
    <property type="match status" value="1"/>
</dbReference>
<dbReference type="eggNOG" id="COG0236">
    <property type="taxonomic scope" value="Bacteria"/>
</dbReference>
<reference evidence="9 10" key="1">
    <citation type="submission" date="2015-01" db="EMBL/GenBank/DDBJ databases">
        <title>Draft genome of the acidophilic iron oxidizer Ferrimicrobium acidiphilum strain T23.</title>
        <authorList>
            <person name="Poehlein A."/>
            <person name="Eisen S."/>
            <person name="Schloemann M."/>
            <person name="Johnson B.D."/>
            <person name="Daniel R."/>
            <person name="Muehling M."/>
        </authorList>
    </citation>
    <scope>NUCLEOTIDE SEQUENCE [LARGE SCALE GENOMIC DNA]</scope>
    <source>
        <strain evidence="9 10">T23</strain>
    </source>
</reference>
<dbReference type="GO" id="GO:0000035">
    <property type="term" value="F:acyl binding"/>
    <property type="evidence" value="ECO:0007669"/>
    <property type="project" value="TreeGrafter"/>
</dbReference>
<evidence type="ECO:0000259" key="8">
    <source>
        <dbReference type="PROSITE" id="PS50075"/>
    </source>
</evidence>
<gene>
    <name evidence="9" type="primary">acpP1</name>
    <name evidence="7" type="synonym">acpP</name>
    <name evidence="9" type="ORF">FEAC_07980</name>
</gene>
<keyword evidence="2 7" id="KW-0444">Lipid biosynthesis</keyword>
<keyword evidence="3 7" id="KW-0597">Phosphoprotein</keyword>
<evidence type="ECO:0000256" key="4">
    <source>
        <dbReference type="ARBA" id="ARBA00022832"/>
    </source>
</evidence>
<proteinExistence type="inferred from homology"/>
<dbReference type="AlphaFoldDB" id="A0A0D8FWQ1"/>
<comment type="PTM">
    <text evidence="7">4'-phosphopantetheine is transferred from CoA to a specific serine of apo-ACP by AcpS. This modification is essential for activity because fatty acids are bound in thioester linkage to the sulfhydryl of the prosthetic group.</text>
</comment>
<dbReference type="GO" id="GO:0000036">
    <property type="term" value="F:acyl carrier activity"/>
    <property type="evidence" value="ECO:0007669"/>
    <property type="project" value="UniProtKB-UniRule"/>
</dbReference>
<evidence type="ECO:0000313" key="10">
    <source>
        <dbReference type="Proteomes" id="UP000032336"/>
    </source>
</evidence>
<keyword evidence="5 7" id="KW-0443">Lipid metabolism</keyword>
<dbReference type="InterPro" id="IPR009081">
    <property type="entry name" value="PP-bd_ACP"/>
</dbReference>
<dbReference type="PANTHER" id="PTHR20863">
    <property type="entry name" value="ACYL CARRIER PROTEIN"/>
    <property type="match status" value="1"/>
</dbReference>
<dbReference type="SUPFAM" id="SSF47336">
    <property type="entry name" value="ACP-like"/>
    <property type="match status" value="1"/>
</dbReference>
<dbReference type="PANTHER" id="PTHR20863:SF76">
    <property type="entry name" value="CARRIER DOMAIN-CONTAINING PROTEIN"/>
    <property type="match status" value="1"/>
</dbReference>
<dbReference type="HAMAP" id="MF_01217">
    <property type="entry name" value="Acyl_carrier"/>
    <property type="match status" value="1"/>
</dbReference>
<keyword evidence="7" id="KW-0963">Cytoplasm</keyword>
<accession>A0A0D8FWQ1</accession>
<dbReference type="PROSITE" id="PS50075">
    <property type="entry name" value="CARRIER"/>
    <property type="match status" value="1"/>
</dbReference>
<comment type="caution">
    <text evidence="9">The sequence shown here is derived from an EMBL/GenBank/DDBJ whole genome shotgun (WGS) entry which is preliminary data.</text>
</comment>
<evidence type="ECO:0000256" key="3">
    <source>
        <dbReference type="ARBA" id="ARBA00022553"/>
    </source>
</evidence>
<evidence type="ECO:0000256" key="6">
    <source>
        <dbReference type="ARBA" id="ARBA00023160"/>
    </source>
</evidence>
<keyword evidence="10" id="KW-1185">Reference proteome</keyword>
<evidence type="ECO:0000256" key="1">
    <source>
        <dbReference type="ARBA" id="ARBA00022450"/>
    </source>
</evidence>
<dbReference type="GO" id="GO:0016020">
    <property type="term" value="C:membrane"/>
    <property type="evidence" value="ECO:0007669"/>
    <property type="project" value="GOC"/>
</dbReference>
<keyword evidence="1 7" id="KW-0596">Phosphopantetheine</keyword>
<evidence type="ECO:0000256" key="5">
    <source>
        <dbReference type="ARBA" id="ARBA00023098"/>
    </source>
</evidence>
<comment type="subcellular location">
    <subcellularLocation>
        <location evidence="7">Cytoplasm</location>
    </subcellularLocation>
</comment>
<keyword evidence="6 7" id="KW-0275">Fatty acid biosynthesis</keyword>
<dbReference type="GO" id="GO:0005829">
    <property type="term" value="C:cytosol"/>
    <property type="evidence" value="ECO:0007669"/>
    <property type="project" value="TreeGrafter"/>
</dbReference>
<comment type="pathway">
    <text evidence="7">Lipid metabolism; fatty acid biosynthesis.</text>
</comment>
<comment type="similarity">
    <text evidence="7">Belongs to the acyl carrier protein (ACP) family.</text>
</comment>
<dbReference type="Proteomes" id="UP000032336">
    <property type="component" value="Unassembled WGS sequence"/>
</dbReference>
<keyword evidence="4 7" id="KW-0276">Fatty acid metabolism</keyword>
<dbReference type="InterPro" id="IPR036736">
    <property type="entry name" value="ACP-like_sf"/>
</dbReference>
<evidence type="ECO:0000256" key="7">
    <source>
        <dbReference type="HAMAP-Rule" id="MF_01217"/>
    </source>
</evidence>
<dbReference type="STRING" id="1121877.FEAC_07980"/>
<dbReference type="UniPathway" id="UPA00094"/>
<organism evidence="9 10">
    <name type="scientific">Ferrimicrobium acidiphilum DSM 19497</name>
    <dbReference type="NCBI Taxonomy" id="1121877"/>
    <lineage>
        <taxon>Bacteria</taxon>
        <taxon>Bacillati</taxon>
        <taxon>Actinomycetota</taxon>
        <taxon>Acidimicrobiia</taxon>
        <taxon>Acidimicrobiales</taxon>
        <taxon>Acidimicrobiaceae</taxon>
        <taxon>Ferrimicrobium</taxon>
    </lineage>
</organism>
<protein>
    <recommendedName>
        <fullName evidence="7">Acyl carrier protein</fullName>
        <shortName evidence="7">ACP</shortName>
    </recommendedName>
</protein>
<sequence>MSNPPSREQIFQVIRHQLAEILEISEDRIHEGSSFVDDLDADSLALIELVEAIEGEFSKDEHQFRIEDDDLEDLRTMRDAVDYVASVLGVSQ</sequence>
<dbReference type="Gene3D" id="1.10.1200.10">
    <property type="entry name" value="ACP-like"/>
    <property type="match status" value="1"/>
</dbReference>